<dbReference type="GO" id="GO:0006508">
    <property type="term" value="P:proteolysis"/>
    <property type="evidence" value="ECO:0007669"/>
    <property type="project" value="UniProtKB-KW"/>
</dbReference>
<sequence length="998" mass="105209">MKLILAFVPLLQLADVATSQRHGKASNAGPTALGAKNAPPVVPRGYLVEFVSDSARKNAESSGFTKHEDRTQHDALHSFLTKRKSPVKYRTRFTFTDSRIFSGMSLILDNDKDVGELQAFPGVKKVHPLRIYMPAAFEPTIVSPEFVQSAVNGGGLTRSSASRVASDSVLKNDTFEPHVMTGVDKLHAQGYYGKGQTIGILDTGIDYTHPALNGGKPAGTPCFGHGCPVSGGYDFVGDKYVVGLDPIPDPDPFADCPGSGHGTHVAGTIIALDREVGFTGVVPQANIHMYRIFGCGGGVPTDIIIAAMEKGFFDGVDVLSLSLGGPYGWVEDPGSAVASKIVALGTPVIVSHGNDGGYGAFYASGPASGLGVTGVGSVDNEMLTGYSAKLTPSAGAPSNGNGDLVYLVGTPFTFNSTQSKKLKLYATSTDPTVMDDGCAPLPSSTPDLKDYVVVIARGTCTFVTKFTNAYNAGARYVFIYNSVASIMYLPAANQTDLQAAMLTRPDGLYIVNALAAGKELYIDFTTQSVTGVPDTGNGGFMSSFSTYGLTWEAQNAASVSAPGGNILSTWPLKLGKYAVLSGTSMSAPFIAGSTAMYRSIKGNSDSPLVIRSVLSSTAKPLGFSTNVSTLETTARQGGGLVNVYAAVKSVSRVSPGSLDLNDTQYFDGAQTLTITNAGTMEQTYTLSHLPGGSIASIDPSDKAVYVPGPIKPTANAASVTFSSETVTILPGKSQDVSMTFKAPDLDTSTLPIYSGFISIESSNSSGSMRVPYSGVGTNLSSQQVLDTSDSALGFAVPALLKPDGKTVITDDQRVYSLESSESQPTLVWRLLTGTSFYSIDLVDGNTTFVPTIPTGSASSRRSLAAEHKHVGVRRLNGMDLAHSLHAEQHRRLSSDDAGLALQRVAGTSGSFNDVKIIGNLKSNSYRPRNNIYGTSAKSNLFNQCNLTGNYTDTDGVDHQIQNGTYRILLRARRLLATDAKAESSYESYLTHAFTVKRV</sequence>
<dbReference type="Gene3D" id="2.60.40.10">
    <property type="entry name" value="Immunoglobulins"/>
    <property type="match status" value="1"/>
</dbReference>
<comment type="similarity">
    <text evidence="1 9 10">Belongs to the peptidase S8 family.</text>
</comment>
<evidence type="ECO:0000256" key="11">
    <source>
        <dbReference type="SAM" id="SignalP"/>
    </source>
</evidence>
<feature type="active site" description="Charge relay system" evidence="8 9">
    <location>
        <position position="261"/>
    </location>
</feature>
<evidence type="ECO:0000256" key="9">
    <source>
        <dbReference type="PROSITE-ProRule" id="PRU01240"/>
    </source>
</evidence>
<reference evidence="15" key="2">
    <citation type="journal article" date="2019" name="IMA Fungus">
        <title>Genome sequencing and comparison of five Tilletia species to identify candidate genes for the detection of regulated species infecting wheat.</title>
        <authorList>
            <person name="Nguyen H.D.T."/>
            <person name="Sultana T."/>
            <person name="Kesanakurti P."/>
            <person name="Hambleton S."/>
        </authorList>
    </citation>
    <scope>NUCLEOTIDE SEQUENCE</scope>
    <source>
        <strain evidence="15">DAOMC 236426</strain>
    </source>
</reference>
<dbReference type="PRINTS" id="PR00723">
    <property type="entry name" value="SUBTILISIN"/>
</dbReference>
<dbReference type="InterPro" id="IPR013783">
    <property type="entry name" value="Ig-like_fold"/>
</dbReference>
<feature type="domain" description="PA" evidence="13">
    <location>
        <begin position="434"/>
        <end position="508"/>
    </location>
</feature>
<evidence type="ECO:0000256" key="5">
    <source>
        <dbReference type="ARBA" id="ARBA00022729"/>
    </source>
</evidence>
<dbReference type="InterPro" id="IPR050131">
    <property type="entry name" value="Peptidase_S8_subtilisin-like"/>
</dbReference>
<dbReference type="PROSITE" id="PS51892">
    <property type="entry name" value="SUBTILASE"/>
    <property type="match status" value="1"/>
</dbReference>
<dbReference type="Gene3D" id="3.50.30.30">
    <property type="match status" value="1"/>
</dbReference>
<dbReference type="PROSITE" id="PS00136">
    <property type="entry name" value="SUBTILASE_ASP"/>
    <property type="match status" value="1"/>
</dbReference>
<feature type="chain" id="PRO_5036492614" description="Minor extracellular protease vpr" evidence="11">
    <location>
        <begin position="20"/>
        <end position="998"/>
    </location>
</feature>
<dbReference type="InterPro" id="IPR034187">
    <property type="entry name" value="Peptidases_S8_5"/>
</dbReference>
<dbReference type="Pfam" id="PF02225">
    <property type="entry name" value="PA"/>
    <property type="match status" value="1"/>
</dbReference>
<evidence type="ECO:0000256" key="3">
    <source>
        <dbReference type="ARBA" id="ARBA00022525"/>
    </source>
</evidence>
<dbReference type="GO" id="GO:0004252">
    <property type="term" value="F:serine-type endopeptidase activity"/>
    <property type="evidence" value="ECO:0007669"/>
    <property type="project" value="UniProtKB-UniRule"/>
</dbReference>
<evidence type="ECO:0000313" key="15">
    <source>
        <dbReference type="EMBL" id="KAE8241710.1"/>
    </source>
</evidence>
<keyword evidence="4 9" id="KW-0645">Protease</keyword>
<dbReference type="SUPFAM" id="SSF52743">
    <property type="entry name" value="Subtilisin-like"/>
    <property type="match status" value="1"/>
</dbReference>
<dbReference type="CDD" id="cd02124">
    <property type="entry name" value="PA_PoS1_like"/>
    <property type="match status" value="1"/>
</dbReference>
<accession>A0A8X7MLY6</accession>
<dbReference type="InterPro" id="IPR023827">
    <property type="entry name" value="Peptidase_S8_Asp-AS"/>
</dbReference>
<keyword evidence="6 9" id="KW-0378">Hydrolase</keyword>
<evidence type="ECO:0000313" key="16">
    <source>
        <dbReference type="Proteomes" id="UP000077684"/>
    </source>
</evidence>
<dbReference type="PANTHER" id="PTHR43806:SF66">
    <property type="entry name" value="SERIN ENDOPEPTIDASE"/>
    <property type="match status" value="1"/>
</dbReference>
<keyword evidence="16" id="KW-1185">Reference proteome</keyword>
<dbReference type="SUPFAM" id="SSF52025">
    <property type="entry name" value="PA domain"/>
    <property type="match status" value="1"/>
</dbReference>
<gene>
    <name evidence="15" type="ORF">A4X06_0g7429</name>
</gene>
<evidence type="ECO:0000259" key="12">
    <source>
        <dbReference type="Pfam" id="PF00082"/>
    </source>
</evidence>
<name>A0A8X7MLY6_9BASI</name>
<dbReference type="EMBL" id="LWDE02001296">
    <property type="protein sequence ID" value="KAE8241710.1"/>
    <property type="molecule type" value="Genomic_DNA"/>
</dbReference>
<evidence type="ECO:0008006" key="17">
    <source>
        <dbReference type="Google" id="ProtNLM"/>
    </source>
</evidence>
<dbReference type="AlphaFoldDB" id="A0A8X7MLY6"/>
<dbReference type="Proteomes" id="UP000077684">
    <property type="component" value="Unassembled WGS sequence"/>
</dbReference>
<feature type="active site" description="Charge relay system" evidence="8 9">
    <location>
        <position position="202"/>
    </location>
</feature>
<evidence type="ECO:0000256" key="2">
    <source>
        <dbReference type="ARBA" id="ARBA00022512"/>
    </source>
</evidence>
<organism evidence="15 16">
    <name type="scientific">Tilletia controversa</name>
    <name type="common">dwarf bunt fungus</name>
    <dbReference type="NCBI Taxonomy" id="13291"/>
    <lineage>
        <taxon>Eukaryota</taxon>
        <taxon>Fungi</taxon>
        <taxon>Dikarya</taxon>
        <taxon>Basidiomycota</taxon>
        <taxon>Ustilaginomycotina</taxon>
        <taxon>Exobasidiomycetes</taxon>
        <taxon>Tilletiales</taxon>
        <taxon>Tilletiaceae</taxon>
        <taxon>Tilletia</taxon>
    </lineage>
</organism>
<dbReference type="Gene3D" id="3.40.50.200">
    <property type="entry name" value="Peptidase S8/S53 domain"/>
    <property type="match status" value="1"/>
</dbReference>
<dbReference type="InterPro" id="IPR010435">
    <property type="entry name" value="C5a/SBT2-like_Fn3"/>
</dbReference>
<keyword evidence="3" id="KW-0964">Secreted</keyword>
<keyword evidence="5 11" id="KW-0732">Signal</keyword>
<keyword evidence="7 9" id="KW-0720">Serine protease</keyword>
<dbReference type="Pfam" id="PF00082">
    <property type="entry name" value="Peptidase_S8"/>
    <property type="match status" value="1"/>
</dbReference>
<dbReference type="CDD" id="cd07489">
    <property type="entry name" value="Peptidases_S8_5"/>
    <property type="match status" value="1"/>
</dbReference>
<dbReference type="PANTHER" id="PTHR43806">
    <property type="entry name" value="PEPTIDASE S8"/>
    <property type="match status" value="1"/>
</dbReference>
<proteinExistence type="inferred from homology"/>
<dbReference type="InterPro" id="IPR046450">
    <property type="entry name" value="PA_dom_sf"/>
</dbReference>
<feature type="signal peptide" evidence="11">
    <location>
        <begin position="1"/>
        <end position="19"/>
    </location>
</feature>
<dbReference type="InterPro" id="IPR000209">
    <property type="entry name" value="Peptidase_S8/S53_dom"/>
</dbReference>
<dbReference type="InterPro" id="IPR015500">
    <property type="entry name" value="Peptidase_S8_subtilisin-rel"/>
</dbReference>
<dbReference type="InterPro" id="IPR003137">
    <property type="entry name" value="PA_domain"/>
</dbReference>
<dbReference type="InterPro" id="IPR023828">
    <property type="entry name" value="Peptidase_S8_Ser-AS"/>
</dbReference>
<evidence type="ECO:0000259" key="14">
    <source>
        <dbReference type="Pfam" id="PF06280"/>
    </source>
</evidence>
<evidence type="ECO:0000256" key="4">
    <source>
        <dbReference type="ARBA" id="ARBA00022670"/>
    </source>
</evidence>
<feature type="active site" description="Charge relay system" evidence="8 9">
    <location>
        <position position="584"/>
    </location>
</feature>
<evidence type="ECO:0000259" key="13">
    <source>
        <dbReference type="Pfam" id="PF02225"/>
    </source>
</evidence>
<comment type="caution">
    <text evidence="15">The sequence shown here is derived from an EMBL/GenBank/DDBJ whole genome shotgun (WGS) entry which is preliminary data.</text>
</comment>
<evidence type="ECO:0000256" key="1">
    <source>
        <dbReference type="ARBA" id="ARBA00011073"/>
    </source>
</evidence>
<feature type="domain" description="C5a peptidase/Subtilisin-like protease SBT2-like Fn3-like" evidence="14">
    <location>
        <begin position="660"/>
        <end position="772"/>
    </location>
</feature>
<protein>
    <recommendedName>
        <fullName evidence="17">Minor extracellular protease vpr</fullName>
    </recommendedName>
</protein>
<dbReference type="Pfam" id="PF06280">
    <property type="entry name" value="fn3_5"/>
    <property type="match status" value="1"/>
</dbReference>
<keyword evidence="2" id="KW-0134">Cell wall</keyword>
<evidence type="ECO:0000256" key="8">
    <source>
        <dbReference type="PIRSR" id="PIRSR615500-1"/>
    </source>
</evidence>
<evidence type="ECO:0000256" key="10">
    <source>
        <dbReference type="RuleBase" id="RU003355"/>
    </source>
</evidence>
<dbReference type="GO" id="GO:0016020">
    <property type="term" value="C:membrane"/>
    <property type="evidence" value="ECO:0007669"/>
    <property type="project" value="InterPro"/>
</dbReference>
<feature type="domain" description="Peptidase S8/S53" evidence="12">
    <location>
        <begin position="193"/>
        <end position="625"/>
    </location>
</feature>
<dbReference type="GO" id="GO:0005615">
    <property type="term" value="C:extracellular space"/>
    <property type="evidence" value="ECO:0007669"/>
    <property type="project" value="TreeGrafter"/>
</dbReference>
<evidence type="ECO:0000256" key="7">
    <source>
        <dbReference type="ARBA" id="ARBA00022825"/>
    </source>
</evidence>
<dbReference type="PROSITE" id="PS00138">
    <property type="entry name" value="SUBTILASE_SER"/>
    <property type="match status" value="1"/>
</dbReference>
<dbReference type="InterPro" id="IPR036852">
    <property type="entry name" value="Peptidase_S8/S53_dom_sf"/>
</dbReference>
<evidence type="ECO:0000256" key="6">
    <source>
        <dbReference type="ARBA" id="ARBA00022801"/>
    </source>
</evidence>
<reference evidence="15" key="1">
    <citation type="submission" date="2016-04" db="EMBL/GenBank/DDBJ databases">
        <authorList>
            <person name="Nguyen H.D."/>
            <person name="Samba Siva P."/>
            <person name="Cullis J."/>
            <person name="Levesque C.A."/>
            <person name="Hambleton S."/>
        </authorList>
    </citation>
    <scope>NUCLEOTIDE SEQUENCE</scope>
    <source>
        <strain evidence="15">DAOMC 236426</strain>
    </source>
</reference>